<dbReference type="EMBL" id="LATX01001621">
    <property type="protein sequence ID" value="KTB39972.1"/>
    <property type="molecule type" value="Genomic_DNA"/>
</dbReference>
<evidence type="ECO:0000259" key="1">
    <source>
        <dbReference type="Pfam" id="PF05303"/>
    </source>
</evidence>
<dbReference type="Pfam" id="PF05303">
    <property type="entry name" value="GSKIP_dom"/>
    <property type="match status" value="1"/>
</dbReference>
<reference evidence="2 3" key="1">
    <citation type="submission" date="2015-12" db="EMBL/GenBank/DDBJ databases">
        <title>Draft genome sequence of Moniliophthora roreri, the causal agent of frosty pod rot of cacao.</title>
        <authorList>
            <person name="Aime M.C."/>
            <person name="Diaz-Valderrama J.R."/>
            <person name="Kijpornyongpan T."/>
            <person name="Phillips-Mora W."/>
        </authorList>
    </citation>
    <scope>NUCLEOTIDE SEQUENCE [LARGE SCALE GENOMIC DNA]</scope>
    <source>
        <strain evidence="2 3">MCA 2952</strain>
    </source>
</reference>
<comment type="caution">
    <text evidence="2">The sequence shown here is derived from an EMBL/GenBank/DDBJ whole genome shotgun (WGS) entry which is preliminary data.</text>
</comment>
<accession>A0A0W0FUL1</accession>
<name>A0A0W0FUL1_MONRR</name>
<evidence type="ECO:0000313" key="2">
    <source>
        <dbReference type="EMBL" id="KTB39972.1"/>
    </source>
</evidence>
<dbReference type="Proteomes" id="UP000054988">
    <property type="component" value="Unassembled WGS sequence"/>
</dbReference>
<dbReference type="InterPro" id="IPR007967">
    <property type="entry name" value="GSKIP_dom"/>
</dbReference>
<dbReference type="InterPro" id="IPR023231">
    <property type="entry name" value="GSKIP_dom_sf"/>
</dbReference>
<dbReference type="eggNOG" id="ENOG502T2CN">
    <property type="taxonomic scope" value="Eukaryota"/>
</dbReference>
<protein>
    <recommendedName>
        <fullName evidence="1">GSKIP domain-containing protein</fullName>
    </recommendedName>
</protein>
<feature type="domain" description="GSKIP" evidence="1">
    <location>
        <begin position="22"/>
        <end position="103"/>
    </location>
</feature>
<evidence type="ECO:0000313" key="3">
    <source>
        <dbReference type="Proteomes" id="UP000054988"/>
    </source>
</evidence>
<gene>
    <name evidence="2" type="ORF">WG66_7442</name>
</gene>
<sequence length="107" mass="12133">MEGSTGSFYRDELRKALSEQRSAIEVYSVLRYTSLDAHASVTLLEGKVIYVILTERGFAIKPSEGSDWDRTHVFESLEGLLQSASSLYAMEKQRQLFEALERLSNSH</sequence>
<dbReference type="SUPFAM" id="SSF103107">
    <property type="entry name" value="Hypothetical protein c14orf129, hspc210"/>
    <property type="match status" value="1"/>
</dbReference>
<dbReference type="Gene3D" id="3.30.2280.10">
    <property type="entry name" value="Hypothetical protein (hspc210)"/>
    <property type="match status" value="1"/>
</dbReference>
<dbReference type="AlphaFoldDB" id="A0A0W0FUL1"/>
<organism evidence="2 3">
    <name type="scientific">Moniliophthora roreri</name>
    <name type="common">Frosty pod rot fungus</name>
    <name type="synonym">Monilia roreri</name>
    <dbReference type="NCBI Taxonomy" id="221103"/>
    <lineage>
        <taxon>Eukaryota</taxon>
        <taxon>Fungi</taxon>
        <taxon>Dikarya</taxon>
        <taxon>Basidiomycota</taxon>
        <taxon>Agaricomycotina</taxon>
        <taxon>Agaricomycetes</taxon>
        <taxon>Agaricomycetidae</taxon>
        <taxon>Agaricales</taxon>
        <taxon>Marasmiineae</taxon>
        <taxon>Marasmiaceae</taxon>
        <taxon>Moniliophthora</taxon>
    </lineage>
</organism>
<proteinExistence type="predicted"/>